<feature type="region of interest" description="Disordered" evidence="6">
    <location>
        <begin position="866"/>
        <end position="909"/>
    </location>
</feature>
<keyword evidence="1" id="KW-0805">Transcription regulation</keyword>
<keyword evidence="3" id="KW-0804">Transcription</keyword>
<feature type="compositionally biased region" description="Basic and acidic residues" evidence="6">
    <location>
        <begin position="9"/>
        <end position="21"/>
    </location>
</feature>
<feature type="domain" description="NET" evidence="9">
    <location>
        <begin position="903"/>
        <end position="984"/>
    </location>
</feature>
<dbReference type="InterPro" id="IPR027353">
    <property type="entry name" value="NET_dom"/>
</dbReference>
<dbReference type="InterPro" id="IPR018359">
    <property type="entry name" value="Bromodomain_CS"/>
</dbReference>
<gene>
    <name evidence="10" type="ORF">LY90DRAFT_697679</name>
</gene>
<feature type="region of interest" description="Disordered" evidence="6">
    <location>
        <begin position="661"/>
        <end position="699"/>
    </location>
</feature>
<evidence type="ECO:0000256" key="2">
    <source>
        <dbReference type="ARBA" id="ARBA00023117"/>
    </source>
</evidence>
<dbReference type="GO" id="GO:0008270">
    <property type="term" value="F:zinc ion binding"/>
    <property type="evidence" value="ECO:0007669"/>
    <property type="project" value="UniProtKB-KW"/>
</dbReference>
<dbReference type="GO" id="GO:0043565">
    <property type="term" value="F:sequence-specific DNA binding"/>
    <property type="evidence" value="ECO:0007669"/>
    <property type="project" value="InterPro"/>
</dbReference>
<dbReference type="CDD" id="cd00202">
    <property type="entry name" value="ZnF_GATA"/>
    <property type="match status" value="1"/>
</dbReference>
<sequence length="1012" mass="116378">MVAVVKNEFINEKSMEKENEKNINGNKLKFKNNNDKKVEKEESKNAELNDKEKNKMEVDNNDIVNDKNNNETLNEERKNNGEVNKEKDNNETINEKHNNKEEINKEHDKNEAINEFNNKEEMNKEHDKNEAIKELNNKEEMSEKHDKNEVLIEKHNNEKINGEHSSNEEMNEEHSSNENINEANSSNEVINKNYSSKETINEDHSSNKEMNVDKNEAINEEHNNNNNNNKEMNKKHDNEESIKEKKPIEKLIKILKENPKINEKLTELFLESEDDIKDVGNFFKDNFLKDIKRGDEQYEVKDNNKKINGKYDKEEFIKTTKDEEDDTTKIESKNRQENKNNVNIEKTDKINDLDNDKTEEENNNDADNDNTIKMEESSEISNTSHIGNREIPLERNENDRIVDTVVENEISNQTSNQTDISKDSNEISINSQNYISPLPINNSKNINKHMPRSESSVCSHIIKSLQNHPNAPPFLKPVDPVALNIPDYFNVIKYPMDFSTISKKLKHGKYPSMVEFVDDVDLVFRNCMTYNPPANPVHIMGKELKNYFIEQLKKYPDHFSDILLNKFNIDLSTIEKRPRRQIRPPQHFEPEDELLMKKIKQQQKRSLMEQHEVKTYVPKIKEETRMTMEPYDEEMDVDEKPVKASKTVAKVQKVRKIAKGSKVASKKIDREDDEEEEMIEEMEDSDEYSSTTDSEDELVESQITALTACVQQLQQQLELLQAQSSISRHTRKKSKRSLSSFSEYYSNTEKESPVNSKTLATTHKKINSTSNISPTPAPTRGRKKQNNIRKTAITNSALQTTGTTRKRSKAKSETSSPAKRSPANRQGRVCEYCGGSETPMWRRGPSGKGSLCNKCGVKWKSGKIYKGEPIPSQSGLNSANSSAVSTPNVHPPPPKTKRRKIDAPPKKPRVQSITYAQKKELSEMIGKLDEDNLNGVIDIIRSGIPDLKDGQEEIELDIETIDPVTLRKLYRYVKKVSKPVKVVQKPITQELQNYSDYSSGSSDSGEESNDGE</sequence>
<dbReference type="InterPro" id="IPR038336">
    <property type="entry name" value="NET_sf"/>
</dbReference>
<feature type="compositionally biased region" description="Polar residues" evidence="6">
    <location>
        <begin position="788"/>
        <end position="803"/>
    </location>
</feature>
<dbReference type="PROSITE" id="PS50014">
    <property type="entry name" value="BROMODOMAIN_2"/>
    <property type="match status" value="1"/>
</dbReference>
<evidence type="ECO:0000313" key="10">
    <source>
        <dbReference type="EMBL" id="ORY81703.1"/>
    </source>
</evidence>
<comment type="caution">
    <text evidence="10">The sequence shown here is derived from an EMBL/GenBank/DDBJ whole genome shotgun (WGS) entry which is preliminary data.</text>
</comment>
<dbReference type="InterPro" id="IPR013088">
    <property type="entry name" value="Znf_NHR/GATA"/>
</dbReference>
<dbReference type="PROSITE" id="PS00633">
    <property type="entry name" value="BROMODOMAIN_1"/>
    <property type="match status" value="1"/>
</dbReference>
<feature type="compositionally biased region" description="Basic and acidic residues" evidence="6">
    <location>
        <begin position="32"/>
        <end position="176"/>
    </location>
</feature>
<feature type="region of interest" description="Disordered" evidence="6">
    <location>
        <begin position="1"/>
        <end position="244"/>
    </location>
</feature>
<feature type="compositionally biased region" description="Acidic residues" evidence="6">
    <location>
        <begin position="671"/>
        <end position="699"/>
    </location>
</feature>
<dbReference type="PROSITE" id="PS50114">
    <property type="entry name" value="GATA_ZN_FINGER_2"/>
    <property type="match status" value="1"/>
</dbReference>
<feature type="compositionally biased region" description="Low complexity" evidence="6">
    <location>
        <begin position="177"/>
        <end position="188"/>
    </location>
</feature>
<dbReference type="InterPro" id="IPR000679">
    <property type="entry name" value="Znf_GATA"/>
</dbReference>
<dbReference type="SUPFAM" id="SSF57716">
    <property type="entry name" value="Glucocorticoid receptor-like (DNA-binding domain)"/>
    <property type="match status" value="1"/>
</dbReference>
<dbReference type="InterPro" id="IPR036427">
    <property type="entry name" value="Bromodomain-like_sf"/>
</dbReference>
<dbReference type="STRING" id="1754190.A0A1Y2FCR1"/>
<feature type="compositionally biased region" description="Polar residues" evidence="6">
    <location>
        <begin position="189"/>
        <end position="198"/>
    </location>
</feature>
<evidence type="ECO:0000256" key="5">
    <source>
        <dbReference type="PROSITE-ProRule" id="PRU00094"/>
    </source>
</evidence>
<organism evidence="10 11">
    <name type="scientific">Neocallimastix californiae</name>
    <dbReference type="NCBI Taxonomy" id="1754190"/>
    <lineage>
        <taxon>Eukaryota</taxon>
        <taxon>Fungi</taxon>
        <taxon>Fungi incertae sedis</taxon>
        <taxon>Chytridiomycota</taxon>
        <taxon>Chytridiomycota incertae sedis</taxon>
        <taxon>Neocallimastigomycetes</taxon>
        <taxon>Neocallimastigales</taxon>
        <taxon>Neocallimastigaceae</taxon>
        <taxon>Neocallimastix</taxon>
    </lineage>
</organism>
<evidence type="ECO:0008006" key="12">
    <source>
        <dbReference type="Google" id="ProtNLM"/>
    </source>
</evidence>
<dbReference type="SMART" id="SM00297">
    <property type="entry name" value="BROMO"/>
    <property type="match status" value="1"/>
</dbReference>
<evidence type="ECO:0000256" key="4">
    <source>
        <dbReference type="PROSITE-ProRule" id="PRU00035"/>
    </source>
</evidence>
<evidence type="ECO:0000256" key="3">
    <source>
        <dbReference type="ARBA" id="ARBA00023163"/>
    </source>
</evidence>
<proteinExistence type="predicted"/>
<keyword evidence="5" id="KW-0479">Metal-binding</keyword>
<dbReference type="OrthoDB" id="21449at2759"/>
<feature type="compositionally biased region" description="Acidic residues" evidence="6">
    <location>
        <begin position="357"/>
        <end position="368"/>
    </location>
</feature>
<dbReference type="SUPFAM" id="SSF47370">
    <property type="entry name" value="Bromodomain"/>
    <property type="match status" value="1"/>
</dbReference>
<dbReference type="GO" id="GO:0006355">
    <property type="term" value="P:regulation of DNA-templated transcription"/>
    <property type="evidence" value="ECO:0007669"/>
    <property type="project" value="InterPro"/>
</dbReference>
<dbReference type="SMART" id="SM00401">
    <property type="entry name" value="ZnF_GATA"/>
    <property type="match status" value="1"/>
</dbReference>
<dbReference type="InterPro" id="IPR001487">
    <property type="entry name" value="Bromodomain"/>
</dbReference>
<dbReference type="Gene3D" id="3.30.50.10">
    <property type="entry name" value="Erythroid Transcription Factor GATA-1, subunit A"/>
    <property type="match status" value="1"/>
</dbReference>
<dbReference type="Gene3D" id="1.20.1270.220">
    <property type="match status" value="1"/>
</dbReference>
<dbReference type="Gene3D" id="1.20.920.10">
    <property type="entry name" value="Bromodomain-like"/>
    <property type="match status" value="1"/>
</dbReference>
<feature type="domain" description="GATA-type" evidence="8">
    <location>
        <begin position="824"/>
        <end position="860"/>
    </location>
</feature>
<dbReference type="Pfam" id="PF00320">
    <property type="entry name" value="GATA"/>
    <property type="match status" value="1"/>
</dbReference>
<feature type="compositionally biased region" description="Polar residues" evidence="6">
    <location>
        <begin position="744"/>
        <end position="774"/>
    </location>
</feature>
<feature type="compositionally biased region" description="Low complexity" evidence="6">
    <location>
        <begin position="993"/>
        <end position="1003"/>
    </location>
</feature>
<feature type="compositionally biased region" description="Basic and acidic residues" evidence="6">
    <location>
        <begin position="320"/>
        <end position="338"/>
    </location>
</feature>
<feature type="compositionally biased region" description="Basic and acidic residues" evidence="6">
    <location>
        <begin position="345"/>
        <end position="356"/>
    </location>
</feature>
<feature type="region of interest" description="Disordered" evidence="6">
    <location>
        <begin position="992"/>
        <end position="1012"/>
    </location>
</feature>
<keyword evidence="5" id="KW-0863">Zinc-finger</keyword>
<dbReference type="Pfam" id="PF17035">
    <property type="entry name" value="BET"/>
    <property type="match status" value="1"/>
</dbReference>
<feature type="compositionally biased region" description="Basic and acidic residues" evidence="6">
    <location>
        <begin position="199"/>
        <end position="223"/>
    </location>
</feature>
<dbReference type="Pfam" id="PF00439">
    <property type="entry name" value="Bromodomain"/>
    <property type="match status" value="1"/>
</dbReference>
<name>A0A1Y2FCR1_9FUNG</name>
<evidence type="ECO:0000256" key="1">
    <source>
        <dbReference type="ARBA" id="ARBA00023015"/>
    </source>
</evidence>
<dbReference type="GO" id="GO:0006325">
    <property type="term" value="P:chromatin organization"/>
    <property type="evidence" value="ECO:0007669"/>
    <property type="project" value="UniProtKB-ARBA"/>
</dbReference>
<protein>
    <recommendedName>
        <fullName evidence="12">Bromodomain-domain-containing protein</fullName>
    </recommendedName>
</protein>
<feature type="compositionally biased region" description="Polar residues" evidence="6">
    <location>
        <begin position="871"/>
        <end position="888"/>
    </location>
</feature>
<feature type="region of interest" description="Disordered" evidence="6">
    <location>
        <begin position="744"/>
        <end position="829"/>
    </location>
</feature>
<evidence type="ECO:0000259" key="7">
    <source>
        <dbReference type="PROSITE" id="PS50014"/>
    </source>
</evidence>
<evidence type="ECO:0000259" key="9">
    <source>
        <dbReference type="PROSITE" id="PS51525"/>
    </source>
</evidence>
<reference evidence="10 11" key="1">
    <citation type="submission" date="2016-08" db="EMBL/GenBank/DDBJ databases">
        <title>A Parts List for Fungal Cellulosomes Revealed by Comparative Genomics.</title>
        <authorList>
            <consortium name="DOE Joint Genome Institute"/>
            <person name="Haitjema C.H."/>
            <person name="Gilmore S.P."/>
            <person name="Henske J.K."/>
            <person name="Solomon K.V."/>
            <person name="De Groot R."/>
            <person name="Kuo A."/>
            <person name="Mondo S.J."/>
            <person name="Salamov A.A."/>
            <person name="Labutti K."/>
            <person name="Zhao Z."/>
            <person name="Chiniquy J."/>
            <person name="Barry K."/>
            <person name="Brewer H.M."/>
            <person name="Purvine S.O."/>
            <person name="Wright A.T."/>
            <person name="Boxma B."/>
            <person name="Van Alen T."/>
            <person name="Hackstein J.H."/>
            <person name="Baker S.E."/>
            <person name="Grigoriev I.V."/>
            <person name="O'Malley M.A."/>
        </authorList>
    </citation>
    <scope>NUCLEOTIDE SEQUENCE [LARGE SCALE GENOMIC DNA]</scope>
    <source>
        <strain evidence="10 11">G1</strain>
    </source>
</reference>
<feature type="domain" description="Bromo" evidence="7">
    <location>
        <begin position="466"/>
        <end position="538"/>
    </location>
</feature>
<accession>A0A1Y2FCR1</accession>
<keyword evidence="2 4" id="KW-0103">Bromodomain</keyword>
<dbReference type="PROSITE" id="PS51525">
    <property type="entry name" value="NET"/>
    <property type="match status" value="1"/>
</dbReference>
<dbReference type="AlphaFoldDB" id="A0A1Y2FCR1"/>
<keyword evidence="5" id="KW-0862">Zinc</keyword>
<evidence type="ECO:0000259" key="8">
    <source>
        <dbReference type="PROSITE" id="PS50114"/>
    </source>
</evidence>
<evidence type="ECO:0000256" key="6">
    <source>
        <dbReference type="SAM" id="MobiDB-lite"/>
    </source>
</evidence>
<dbReference type="PRINTS" id="PR00503">
    <property type="entry name" value="BROMODOMAIN"/>
</dbReference>
<dbReference type="Proteomes" id="UP000193920">
    <property type="component" value="Unassembled WGS sequence"/>
</dbReference>
<dbReference type="EMBL" id="MCOG01000010">
    <property type="protein sequence ID" value="ORY81703.1"/>
    <property type="molecule type" value="Genomic_DNA"/>
</dbReference>
<evidence type="ECO:0000313" key="11">
    <source>
        <dbReference type="Proteomes" id="UP000193920"/>
    </source>
</evidence>
<feature type="region of interest" description="Disordered" evidence="6">
    <location>
        <begin position="320"/>
        <end position="389"/>
    </location>
</feature>
<dbReference type="PANTHER" id="PTHR45926">
    <property type="entry name" value="OSJNBA0053K19.4 PROTEIN"/>
    <property type="match status" value="1"/>
</dbReference>
<keyword evidence="11" id="KW-1185">Reference proteome</keyword>
<feature type="compositionally biased region" description="Basic and acidic residues" evidence="6">
    <location>
        <begin position="231"/>
        <end position="244"/>
    </location>
</feature>